<dbReference type="OrthoDB" id="236903at2157"/>
<keyword evidence="1" id="KW-0223">Dioxygenase</keyword>
<dbReference type="Gene3D" id="2.60.120.620">
    <property type="entry name" value="q2cbj1_9rhob like domain"/>
    <property type="match status" value="1"/>
</dbReference>
<dbReference type="KEGG" id="hrr:HZS55_13170"/>
<dbReference type="PANTHER" id="PTHR20883:SF48">
    <property type="entry name" value="ECTOINE DIOXYGENASE"/>
    <property type="match status" value="1"/>
</dbReference>
<dbReference type="EMBL" id="CP058910">
    <property type="protein sequence ID" value="QLH78198.1"/>
    <property type="molecule type" value="Genomic_DNA"/>
</dbReference>
<sequence>MVSFSDSERRAFARNGFLVREDLLSPGLVDDARAAVVDAMDADPDDPEALIGAGYEVALEGVEQAPLTAIAEALFPAAEALVGEGVLAPPGAGMQVALEFPDGDAADPAHGPKTVDGHLDGYAAFDENPEVTTFQLGAAVYFDDVPPRGGGFTVWPGSHRVAAEYFGDHALESVGGKPTNSELPATGEAPDEWDYDRRLHDQRDPYEVAGSAGTVVLWHGLLTHAAGINTGERVRMAGIERFAREDIDDVRRDAASNLFEYWPAMAGVPFVEGGEPIVSE</sequence>
<keyword evidence="1" id="KW-0560">Oxidoreductase</keyword>
<organism evidence="1 2">
    <name type="scientific">Halosimplex rubrum</name>
    <dbReference type="NCBI Taxonomy" id="869889"/>
    <lineage>
        <taxon>Archaea</taxon>
        <taxon>Methanobacteriati</taxon>
        <taxon>Methanobacteriota</taxon>
        <taxon>Stenosarchaea group</taxon>
        <taxon>Halobacteria</taxon>
        <taxon>Halobacteriales</taxon>
        <taxon>Haloarculaceae</taxon>
        <taxon>Halosimplex</taxon>
    </lineage>
</organism>
<proteinExistence type="predicted"/>
<dbReference type="GO" id="GO:0051213">
    <property type="term" value="F:dioxygenase activity"/>
    <property type="evidence" value="ECO:0007669"/>
    <property type="project" value="UniProtKB-KW"/>
</dbReference>
<dbReference type="GeneID" id="56078831"/>
<dbReference type="SUPFAM" id="SSF51197">
    <property type="entry name" value="Clavaminate synthase-like"/>
    <property type="match status" value="1"/>
</dbReference>
<dbReference type="InterPro" id="IPR008775">
    <property type="entry name" value="Phytyl_CoA_dOase-like"/>
</dbReference>
<dbReference type="AlphaFoldDB" id="A0A7D5P5Y4"/>
<keyword evidence="2" id="KW-1185">Reference proteome</keyword>
<protein>
    <submittedName>
        <fullName evidence="1">Phytanoyl-CoA dioxygenase family protein</fullName>
    </submittedName>
</protein>
<dbReference type="Proteomes" id="UP000509667">
    <property type="component" value="Chromosome"/>
</dbReference>
<dbReference type="PANTHER" id="PTHR20883">
    <property type="entry name" value="PHYTANOYL-COA DIOXYGENASE DOMAIN CONTAINING 1"/>
    <property type="match status" value="1"/>
</dbReference>
<accession>A0A7D5P5Y4</accession>
<dbReference type="RefSeq" id="WP_179908120.1">
    <property type="nucleotide sequence ID" value="NZ_CP058910.1"/>
</dbReference>
<evidence type="ECO:0000313" key="2">
    <source>
        <dbReference type="Proteomes" id="UP000509667"/>
    </source>
</evidence>
<evidence type="ECO:0000313" key="1">
    <source>
        <dbReference type="EMBL" id="QLH78198.1"/>
    </source>
</evidence>
<dbReference type="Pfam" id="PF05721">
    <property type="entry name" value="PhyH"/>
    <property type="match status" value="1"/>
</dbReference>
<dbReference type="GO" id="GO:0046872">
    <property type="term" value="F:metal ion binding"/>
    <property type="evidence" value="ECO:0007669"/>
    <property type="project" value="UniProtKB-ARBA"/>
</dbReference>
<reference evidence="1 2" key="1">
    <citation type="submission" date="2020-07" db="EMBL/GenBank/DDBJ databases">
        <title>Halosimplex pelagicum sp. nov. and Halosimplex rubrum sp. nov., isolated from salted brown alga Laminaria, and emended description of the genus Halosimplex.</title>
        <authorList>
            <person name="Cui H."/>
        </authorList>
    </citation>
    <scope>NUCLEOTIDE SEQUENCE [LARGE SCALE GENOMIC DNA]</scope>
    <source>
        <strain evidence="1 2">R27</strain>
    </source>
</reference>
<name>A0A7D5P5Y4_9EURY</name>
<gene>
    <name evidence="1" type="ORF">HZS55_13170</name>
</gene>